<dbReference type="PANTHER" id="PTHR24416:SF611">
    <property type="entry name" value="TYROSINE-PROTEIN KINASE TRANSMEMBRANE RECEPTOR ROR"/>
    <property type="match status" value="1"/>
</dbReference>
<dbReference type="InterPro" id="IPR000719">
    <property type="entry name" value="Prot_kinase_dom"/>
</dbReference>
<evidence type="ECO:0000313" key="12">
    <source>
        <dbReference type="EMBL" id="KJE92818.1"/>
    </source>
</evidence>
<dbReference type="AlphaFoldDB" id="A0A0D2WPV6"/>
<dbReference type="PANTHER" id="PTHR24416">
    <property type="entry name" value="TYROSINE-PROTEIN KINASE RECEPTOR"/>
    <property type="match status" value="1"/>
</dbReference>
<dbReference type="InterPro" id="IPR020635">
    <property type="entry name" value="Tyr_kinase_cat_dom"/>
</dbReference>
<dbReference type="GO" id="GO:0043235">
    <property type="term" value="C:receptor complex"/>
    <property type="evidence" value="ECO:0007669"/>
    <property type="project" value="TreeGrafter"/>
</dbReference>
<evidence type="ECO:0000256" key="5">
    <source>
        <dbReference type="ARBA" id="ARBA00022741"/>
    </source>
</evidence>
<dbReference type="InterPro" id="IPR001611">
    <property type="entry name" value="Leu-rich_rpt"/>
</dbReference>
<dbReference type="eggNOG" id="KOG0619">
    <property type="taxonomic scope" value="Eukaryota"/>
</dbReference>
<proteinExistence type="predicted"/>
<keyword evidence="9" id="KW-0829">Tyrosine-protein kinase</keyword>
<dbReference type="GO" id="GO:0012505">
    <property type="term" value="C:endomembrane system"/>
    <property type="evidence" value="ECO:0007669"/>
    <property type="project" value="UniProtKB-SubCell"/>
</dbReference>
<dbReference type="GO" id="GO:0005886">
    <property type="term" value="C:plasma membrane"/>
    <property type="evidence" value="ECO:0007669"/>
    <property type="project" value="TreeGrafter"/>
</dbReference>
<evidence type="ECO:0000256" key="4">
    <source>
        <dbReference type="ARBA" id="ARBA00022737"/>
    </source>
</evidence>
<evidence type="ECO:0000256" key="2">
    <source>
        <dbReference type="ARBA" id="ARBA00022614"/>
    </source>
</evidence>
<dbReference type="GO" id="GO:0048468">
    <property type="term" value="P:cell development"/>
    <property type="evidence" value="ECO:0007669"/>
    <property type="project" value="UniProtKB-ARBA"/>
</dbReference>
<feature type="domain" description="Protein kinase" evidence="11">
    <location>
        <begin position="726"/>
        <end position="999"/>
    </location>
</feature>
<organism evidence="12 13">
    <name type="scientific">Capsaspora owczarzaki (strain ATCC 30864)</name>
    <dbReference type="NCBI Taxonomy" id="595528"/>
    <lineage>
        <taxon>Eukaryota</taxon>
        <taxon>Filasterea</taxon>
        <taxon>Capsaspora</taxon>
    </lineage>
</organism>
<keyword evidence="13" id="KW-1185">Reference proteome</keyword>
<dbReference type="InParanoid" id="A0A0D2WPV6"/>
<dbReference type="SMART" id="SM00369">
    <property type="entry name" value="LRR_TYP"/>
    <property type="match status" value="9"/>
</dbReference>
<dbReference type="Gene3D" id="3.30.200.20">
    <property type="entry name" value="Phosphorylase Kinase, domain 1"/>
    <property type="match status" value="1"/>
</dbReference>
<sequence length="1017" mass="103682">MRCETTTTTAARGALAGAPAATTRLQRRLGLMVVLLVAKVACIGWLAASSAVLGADAANACTVCTCDTQQVYACSTAITTRSEWLQDYDGKITTIGPSAFSGLNALTVLYLNENPIQVLSPTAFNNLPSLQTLILASTPFLSVPAAVSSISTLKALYLSSTNITTLSANAFSGLSSLEQLWLPSTQISIIAPGAFTGLNSLTYLNFDGGNLRSLPPNVFAGLGSLQRIEASSNSMLTSISPGAFSGLSTLVSIDCSGSSVTSIPSGAFAGLIALKTLLMPNSDITSIAAGAFSDLASITVISLNNNALTTLPPGLFKGLTNLWSFQATNNPFANGVPPPSTRGTAANPYACHPNCSTCFFDGAAYCCPPNCLRCTTATTCSTCYDGFLLQGDTCTIGPAAASASAASALSNSAASASAASAASASTASLAPAISTSVASLASRLAGASASAASSASASAASVALAISTSVASYASHLVAASASAASTASASAAVLASAISASVASQASSLVAASASAASTASASAGILASAASTASASLASVASVASVATTASASVASTASASAASAEFVRSTSAVVAESAASLSSLSAASVGAATSGLRAASGSGGSVAGVVGGVAGGIVVVALLVALLVLRRRRQRQRHNLESASKTSVPLVPMQSVQLSPASSGVMEEPTYATAKLPHAAAAADPTYAAVGQVGYSTPEYAYAASERIYSSAAPVTRSLRDGILMGAKLGSGAFGVVLRGQLPRNLVPADAQYLLTSPTQQYLDVAVKKMLPDATDKDRKEFIEEVRMVTQFSNPNVVRAIAALLEAEPFMCVLELMPYGDLRAVLQKSQLRNIEWSVGEFAHALAQVASGLDYLQSIRFVHRDIAARNCLVGAGLAVKISDFGLSRSLAAESDYYRMQTKGRLPIKWMAPECLLFRKFTHQSDVWAFGILAWEVYAYGASPYGKTIGPEILAAIESGRRLEQPDACPVATFEQIYRCWERDPDARPSFHHLCSFFTASASGHSIRDIGALIRG</sequence>
<evidence type="ECO:0000259" key="11">
    <source>
        <dbReference type="PROSITE" id="PS50011"/>
    </source>
</evidence>
<keyword evidence="2" id="KW-0433">Leucine-rich repeat</keyword>
<dbReference type="Proteomes" id="UP000008743">
    <property type="component" value="Unassembled WGS sequence"/>
</dbReference>
<evidence type="ECO:0000256" key="3">
    <source>
        <dbReference type="ARBA" id="ARBA00022679"/>
    </source>
</evidence>
<evidence type="ECO:0000256" key="10">
    <source>
        <dbReference type="SAM" id="Phobius"/>
    </source>
</evidence>
<keyword evidence="6 12" id="KW-0418">Kinase</keyword>
<dbReference type="InterPro" id="IPR003591">
    <property type="entry name" value="Leu-rich_rpt_typical-subtyp"/>
</dbReference>
<dbReference type="SMART" id="SM00219">
    <property type="entry name" value="TyrKc"/>
    <property type="match status" value="1"/>
</dbReference>
<reference evidence="13" key="1">
    <citation type="submission" date="2011-02" db="EMBL/GenBank/DDBJ databases">
        <title>The Genome Sequence of Capsaspora owczarzaki ATCC 30864.</title>
        <authorList>
            <person name="Russ C."/>
            <person name="Cuomo C."/>
            <person name="Burger G."/>
            <person name="Gray M.W."/>
            <person name="Holland P.W.H."/>
            <person name="King N."/>
            <person name="Lang F.B.F."/>
            <person name="Roger A.J."/>
            <person name="Ruiz-Trillo I."/>
            <person name="Young S.K."/>
            <person name="Zeng Q."/>
            <person name="Gargeya S."/>
            <person name="Alvarado L."/>
            <person name="Berlin A."/>
            <person name="Chapman S.B."/>
            <person name="Chen Z."/>
            <person name="Freedman E."/>
            <person name="Gellesch M."/>
            <person name="Goldberg J."/>
            <person name="Griggs A."/>
            <person name="Gujja S."/>
            <person name="Heilman E."/>
            <person name="Heiman D."/>
            <person name="Howarth C."/>
            <person name="Mehta T."/>
            <person name="Neiman D."/>
            <person name="Pearson M."/>
            <person name="Roberts A."/>
            <person name="Saif S."/>
            <person name="Shea T."/>
            <person name="Shenoy N."/>
            <person name="Sisk P."/>
            <person name="Stolte C."/>
            <person name="Sykes S."/>
            <person name="White J."/>
            <person name="Yandava C."/>
            <person name="Haas B."/>
            <person name="Nusbaum C."/>
            <person name="Birren B."/>
        </authorList>
    </citation>
    <scope>NUCLEOTIDE SEQUENCE</scope>
    <source>
        <strain evidence="13">ATCC 30864</strain>
    </source>
</reference>
<dbReference type="SUPFAM" id="SSF56112">
    <property type="entry name" value="Protein kinase-like (PK-like)"/>
    <property type="match status" value="1"/>
</dbReference>
<dbReference type="InterPro" id="IPR032675">
    <property type="entry name" value="LRR_dom_sf"/>
</dbReference>
<dbReference type="PRINTS" id="PR00109">
    <property type="entry name" value="TYRKINASE"/>
</dbReference>
<keyword evidence="10" id="KW-0812">Transmembrane</keyword>
<dbReference type="InterPro" id="IPR026906">
    <property type="entry name" value="LRR_5"/>
</dbReference>
<evidence type="ECO:0000256" key="1">
    <source>
        <dbReference type="ARBA" id="ARBA00004308"/>
    </source>
</evidence>
<dbReference type="Pfam" id="PF13855">
    <property type="entry name" value="LRR_8"/>
    <property type="match status" value="2"/>
</dbReference>
<dbReference type="InterPro" id="IPR008266">
    <property type="entry name" value="Tyr_kinase_AS"/>
</dbReference>
<name>A0A0D2WPV6_CAPO3</name>
<dbReference type="InterPro" id="IPR001245">
    <property type="entry name" value="Ser-Thr/Tyr_kinase_cat_dom"/>
</dbReference>
<protein>
    <submittedName>
        <fullName evidence="12">TKL protein kinase</fullName>
    </submittedName>
</protein>
<keyword evidence="5" id="KW-0547">Nucleotide-binding</keyword>
<dbReference type="OrthoDB" id="4062651at2759"/>
<dbReference type="EMBL" id="KE346364">
    <property type="protein sequence ID" value="KJE92818.1"/>
    <property type="molecule type" value="Genomic_DNA"/>
</dbReference>
<dbReference type="eggNOG" id="KOG1026">
    <property type="taxonomic scope" value="Eukaryota"/>
</dbReference>
<dbReference type="GO" id="GO:0007169">
    <property type="term" value="P:cell surface receptor protein tyrosine kinase signaling pathway"/>
    <property type="evidence" value="ECO:0007669"/>
    <property type="project" value="TreeGrafter"/>
</dbReference>
<dbReference type="Pfam" id="PF07714">
    <property type="entry name" value="PK_Tyr_Ser-Thr"/>
    <property type="match status" value="1"/>
</dbReference>
<feature type="transmembrane region" description="Helical" evidence="10">
    <location>
        <begin position="29"/>
        <end position="48"/>
    </location>
</feature>
<evidence type="ECO:0000313" key="13">
    <source>
        <dbReference type="Proteomes" id="UP000008743"/>
    </source>
</evidence>
<keyword evidence="3" id="KW-0808">Transferase</keyword>
<dbReference type="Pfam" id="PF13306">
    <property type="entry name" value="LRR_5"/>
    <property type="match status" value="1"/>
</dbReference>
<dbReference type="InterPro" id="IPR009030">
    <property type="entry name" value="Growth_fac_rcpt_cys_sf"/>
</dbReference>
<accession>A0A0D2WPV6</accession>
<dbReference type="InterPro" id="IPR011009">
    <property type="entry name" value="Kinase-like_dom_sf"/>
</dbReference>
<dbReference type="CDD" id="cd00192">
    <property type="entry name" value="PTKc"/>
    <property type="match status" value="1"/>
</dbReference>
<dbReference type="GO" id="GO:0004714">
    <property type="term" value="F:transmembrane receptor protein tyrosine kinase activity"/>
    <property type="evidence" value="ECO:0007669"/>
    <property type="project" value="TreeGrafter"/>
</dbReference>
<evidence type="ECO:0000256" key="7">
    <source>
        <dbReference type="ARBA" id="ARBA00022840"/>
    </source>
</evidence>
<dbReference type="PROSITE" id="PS50011">
    <property type="entry name" value="PROTEIN_KINASE_DOM"/>
    <property type="match status" value="1"/>
</dbReference>
<dbReference type="GO" id="GO:0005524">
    <property type="term" value="F:ATP binding"/>
    <property type="evidence" value="ECO:0007669"/>
    <property type="project" value="UniProtKB-KW"/>
</dbReference>
<dbReference type="FunFam" id="1.10.510.10:FF:001512">
    <property type="entry name" value="Receptor tyrosine-protein kinase erbB-2"/>
    <property type="match status" value="1"/>
</dbReference>
<evidence type="ECO:0000256" key="9">
    <source>
        <dbReference type="ARBA" id="ARBA00023137"/>
    </source>
</evidence>
<dbReference type="Gene3D" id="3.80.10.10">
    <property type="entry name" value="Ribonuclease Inhibitor"/>
    <property type="match status" value="2"/>
</dbReference>
<dbReference type="FunFam" id="3.80.10.10:FF:001164">
    <property type="entry name" value="GH01279p"/>
    <property type="match status" value="1"/>
</dbReference>
<keyword evidence="10" id="KW-1133">Transmembrane helix</keyword>
<evidence type="ECO:0000256" key="6">
    <source>
        <dbReference type="ARBA" id="ARBA00022777"/>
    </source>
</evidence>
<dbReference type="PhylomeDB" id="A0A0D2WPV6"/>
<keyword evidence="8 10" id="KW-0472">Membrane</keyword>
<dbReference type="SUPFAM" id="SSF57184">
    <property type="entry name" value="Growth factor receptor domain"/>
    <property type="match status" value="1"/>
</dbReference>
<dbReference type="SUPFAM" id="SSF52058">
    <property type="entry name" value="L domain-like"/>
    <property type="match status" value="1"/>
</dbReference>
<dbReference type="InterPro" id="IPR050122">
    <property type="entry name" value="RTK"/>
</dbReference>
<keyword evidence="4" id="KW-0677">Repeat</keyword>
<gene>
    <name evidence="12" type="ORF">CAOG_003717</name>
</gene>
<dbReference type="GO" id="GO:0050793">
    <property type="term" value="P:regulation of developmental process"/>
    <property type="evidence" value="ECO:0007669"/>
    <property type="project" value="UniProtKB-ARBA"/>
</dbReference>
<feature type="transmembrane region" description="Helical" evidence="10">
    <location>
        <begin position="609"/>
        <end position="632"/>
    </location>
</feature>
<keyword evidence="7" id="KW-0067">ATP-binding</keyword>
<dbReference type="PROSITE" id="PS00109">
    <property type="entry name" value="PROTEIN_KINASE_TYR"/>
    <property type="match status" value="1"/>
</dbReference>
<evidence type="ECO:0000256" key="8">
    <source>
        <dbReference type="ARBA" id="ARBA00023136"/>
    </source>
</evidence>
<comment type="subcellular location">
    <subcellularLocation>
        <location evidence="1">Endomembrane system</location>
    </subcellularLocation>
</comment>
<dbReference type="STRING" id="595528.A0A0D2WPV6"/>
<dbReference type="Gene3D" id="1.10.510.10">
    <property type="entry name" value="Transferase(Phosphotransferase) domain 1"/>
    <property type="match status" value="1"/>
</dbReference>